<feature type="transmembrane region" description="Helical" evidence="1">
    <location>
        <begin position="71"/>
        <end position="90"/>
    </location>
</feature>
<reference evidence="5" key="2">
    <citation type="submission" date="2021-09" db="EMBL/GenBank/DDBJ databases">
        <authorList>
            <person name="Gilroy R."/>
        </authorList>
    </citation>
    <scope>NUCLEOTIDE SEQUENCE</scope>
    <source>
        <strain evidence="5">1277</strain>
    </source>
</reference>
<evidence type="ECO:0000259" key="3">
    <source>
        <dbReference type="Pfam" id="PF11760"/>
    </source>
</evidence>
<dbReference type="Pfam" id="PF01890">
    <property type="entry name" value="CbiG_C"/>
    <property type="match status" value="1"/>
</dbReference>
<dbReference type="NCBIfam" id="NF004466">
    <property type="entry name" value="PRK05788.1-4"/>
    <property type="match status" value="1"/>
</dbReference>
<dbReference type="EC" id="3.7.1.12" evidence="5"/>
<reference evidence="5" key="1">
    <citation type="journal article" date="2021" name="PeerJ">
        <title>Extensive microbial diversity within the chicken gut microbiome revealed by metagenomics and culture.</title>
        <authorList>
            <person name="Gilroy R."/>
            <person name="Ravi A."/>
            <person name="Getino M."/>
            <person name="Pursley I."/>
            <person name="Horton D.L."/>
            <person name="Alikhan N.F."/>
            <person name="Baker D."/>
            <person name="Gharbi K."/>
            <person name="Hall N."/>
            <person name="Watson M."/>
            <person name="Adriaenssens E.M."/>
            <person name="Foster-Nyarko E."/>
            <person name="Jarju S."/>
            <person name="Secka A."/>
            <person name="Antonio M."/>
            <person name="Oren A."/>
            <person name="Chaudhuri R.R."/>
            <person name="La Ragione R."/>
            <person name="Hildebrand F."/>
            <person name="Pallen M.J."/>
        </authorList>
    </citation>
    <scope>NUCLEOTIDE SEQUENCE</scope>
    <source>
        <strain evidence="5">1277</strain>
    </source>
</reference>
<keyword evidence="1" id="KW-1133">Transmembrane helix</keyword>
<accession>A0A921SZC8</accession>
<dbReference type="AlphaFoldDB" id="A0A921SZC8"/>
<gene>
    <name evidence="5" type="primary">cbiG</name>
    <name evidence="5" type="ORF">K8V90_05475</name>
</gene>
<dbReference type="InterPro" id="IPR002750">
    <property type="entry name" value="CobE/GbiG_C"/>
</dbReference>
<dbReference type="Pfam" id="PF11761">
    <property type="entry name" value="CbiG_mid"/>
    <property type="match status" value="1"/>
</dbReference>
<evidence type="ECO:0000313" key="5">
    <source>
        <dbReference type="EMBL" id="HJG96536.1"/>
    </source>
</evidence>
<sequence>MNIEGNIAIVCITENGKKLALNIQSLISNSHVYVVSNKQNKLQIECETKNIFLVKEKLSVLTKKLFKEYQYILFIMATGIVVRVIAPYIVSKFNDPAIMVTDEKGKNVISLLSGHMGGANEMTNFISNLINANPVITTATDVNKKSALDLIAKELDAHIDAFRDNVKDVNSMLVNNQEVGIYIDGKYDVDTRGFKILESLGNIENIEKIVVITNKKDFLNNYINEHKRLDIDKRHLEEKIIKVIPKDLVIGIGCRRNTDSELLKESLYDLLEKYNIDIKSIKEIGSIDIKHDEKAIIDLSKSLSIPFKTISANEISKVDYLFEKSEFVKRNVGVYCVSEPVAYILSKGNLIIEKHKYKGITISVGRVSK</sequence>
<proteinExistence type="predicted"/>
<dbReference type="InterPro" id="IPR021745">
    <property type="entry name" value="CbiG_mid"/>
</dbReference>
<keyword evidence="1" id="KW-0472">Membrane</keyword>
<dbReference type="Pfam" id="PF11760">
    <property type="entry name" value="CbiG_N"/>
    <property type="match status" value="1"/>
</dbReference>
<dbReference type="SUPFAM" id="SSF159672">
    <property type="entry name" value="CbiG N-terminal domain-like"/>
    <property type="match status" value="1"/>
</dbReference>
<evidence type="ECO:0000313" key="6">
    <source>
        <dbReference type="Proteomes" id="UP000776700"/>
    </source>
</evidence>
<keyword evidence="1" id="KW-0812">Transmembrane</keyword>
<comment type="caution">
    <text evidence="5">The sequence shown here is derived from an EMBL/GenBank/DDBJ whole genome shotgun (WGS) entry which is preliminary data.</text>
</comment>
<dbReference type="InterPro" id="IPR052553">
    <property type="entry name" value="CbiG_hydrolase"/>
</dbReference>
<feature type="domain" description="Cobalamin synthesis G N-terminal" evidence="3">
    <location>
        <begin position="62"/>
        <end position="141"/>
    </location>
</feature>
<organism evidence="5 6">
    <name type="scientific">Romboutsia timonensis</name>
    <dbReference type="NCBI Taxonomy" id="1776391"/>
    <lineage>
        <taxon>Bacteria</taxon>
        <taxon>Bacillati</taxon>
        <taxon>Bacillota</taxon>
        <taxon>Clostridia</taxon>
        <taxon>Peptostreptococcales</taxon>
        <taxon>Peptostreptococcaceae</taxon>
        <taxon>Romboutsia</taxon>
    </lineage>
</organism>
<feature type="domain" description="Cobalamin biosynthesis central region" evidence="4">
    <location>
        <begin position="147"/>
        <end position="217"/>
    </location>
</feature>
<dbReference type="InterPro" id="IPR021744">
    <property type="entry name" value="CbiG_N"/>
</dbReference>
<evidence type="ECO:0000259" key="4">
    <source>
        <dbReference type="Pfam" id="PF11761"/>
    </source>
</evidence>
<dbReference type="GO" id="GO:0043779">
    <property type="term" value="F:cobalt-precorrin-5A acetaldehyde-lyase activity"/>
    <property type="evidence" value="ECO:0007669"/>
    <property type="project" value="UniProtKB-EC"/>
</dbReference>
<dbReference type="Gene3D" id="3.30.420.180">
    <property type="entry name" value="CobE/GbiG C-terminal domain"/>
    <property type="match status" value="1"/>
</dbReference>
<dbReference type="SUPFAM" id="SSF159664">
    <property type="entry name" value="CobE/GbiG C-terminal domain-like"/>
    <property type="match status" value="1"/>
</dbReference>
<protein>
    <submittedName>
        <fullName evidence="5">Cobalt-precorrin 5A hydrolase</fullName>
        <ecNumber evidence="5">3.7.1.12</ecNumber>
    </submittedName>
</protein>
<dbReference type="Gene3D" id="3.40.50.11220">
    <property type="match status" value="1"/>
</dbReference>
<evidence type="ECO:0000256" key="1">
    <source>
        <dbReference type="SAM" id="Phobius"/>
    </source>
</evidence>
<feature type="domain" description="CobE/GbiG C-terminal" evidence="2">
    <location>
        <begin position="248"/>
        <end position="364"/>
    </location>
</feature>
<dbReference type="InterPro" id="IPR036518">
    <property type="entry name" value="CobE/GbiG_C_sf"/>
</dbReference>
<dbReference type="GO" id="GO:0009236">
    <property type="term" value="P:cobalamin biosynthetic process"/>
    <property type="evidence" value="ECO:0007669"/>
    <property type="project" value="InterPro"/>
</dbReference>
<dbReference type="InterPro" id="IPR038029">
    <property type="entry name" value="GbiG_N_sf"/>
</dbReference>
<dbReference type="PANTHER" id="PTHR37477:SF1">
    <property type="entry name" value="COBALT-PRECORRIN-5A HYDROLASE"/>
    <property type="match status" value="1"/>
</dbReference>
<dbReference type="Proteomes" id="UP000776700">
    <property type="component" value="Unassembled WGS sequence"/>
</dbReference>
<dbReference type="EMBL" id="DYUB01000176">
    <property type="protein sequence ID" value="HJG96536.1"/>
    <property type="molecule type" value="Genomic_DNA"/>
</dbReference>
<dbReference type="PANTHER" id="PTHR37477">
    <property type="entry name" value="COBALT-PRECORRIN-5A HYDROLASE"/>
    <property type="match status" value="1"/>
</dbReference>
<name>A0A921SZC8_9FIRM</name>
<keyword evidence="5" id="KW-0378">Hydrolase</keyword>
<evidence type="ECO:0000259" key="2">
    <source>
        <dbReference type="Pfam" id="PF01890"/>
    </source>
</evidence>